<evidence type="ECO:0000313" key="3">
    <source>
        <dbReference type="EMBL" id="GGL40203.1"/>
    </source>
</evidence>
<reference evidence="3" key="1">
    <citation type="journal article" date="2014" name="Int. J. Syst. Evol. Microbiol.">
        <title>Complete genome sequence of Corynebacterium casei LMG S-19264T (=DSM 44701T), isolated from a smear-ripened cheese.</title>
        <authorList>
            <consortium name="US DOE Joint Genome Institute (JGI-PGF)"/>
            <person name="Walter F."/>
            <person name="Albersmeier A."/>
            <person name="Kalinowski J."/>
            <person name="Ruckert C."/>
        </authorList>
    </citation>
    <scope>NUCLEOTIDE SEQUENCE</scope>
    <source>
        <strain evidence="3">JCM 15325</strain>
    </source>
</reference>
<sequence length="170" mass="19217">MQYKNIKRQEGFTTEVRELIMVNKFTLYVDADACPVKKEIMDSVKSFGVQPVFVASYASFSPDRQSTWVFVDQEKEAADLYILNHAGPGDAVVTQDMGLASLLACRGVSVLSDRGKEIAERDIPEILNRRYLSRKSLATGRRIRGPKPFTEKDRKNFSVALTNLLCRLDH</sequence>
<dbReference type="PANTHER" id="PTHR35146:SF1">
    <property type="entry name" value="UPF0178 PROTEIN YAII"/>
    <property type="match status" value="1"/>
</dbReference>
<dbReference type="InterPro" id="IPR003791">
    <property type="entry name" value="UPF0178"/>
</dbReference>
<evidence type="ECO:0000256" key="2">
    <source>
        <dbReference type="HAMAP-Rule" id="MF_00489"/>
    </source>
</evidence>
<gene>
    <name evidence="3" type="primary">yqxD</name>
    <name evidence="3" type="ORF">GCM10007968_00220</name>
</gene>
<keyword evidence="4" id="KW-1185">Reference proteome</keyword>
<comment type="caution">
    <text evidence="3">The sequence shown here is derived from an EMBL/GenBank/DDBJ whole genome shotgun (WGS) entry which is preliminary data.</text>
</comment>
<dbReference type="HAMAP" id="MF_00489">
    <property type="entry name" value="UPF0178"/>
    <property type="match status" value="1"/>
</dbReference>
<name>A0A917RWE9_9BACL</name>
<dbReference type="PANTHER" id="PTHR35146">
    <property type="entry name" value="UPF0178 PROTEIN YAII"/>
    <property type="match status" value="1"/>
</dbReference>
<accession>A0A917RWE9</accession>
<comment type="similarity">
    <text evidence="1 2">Belongs to the UPF0178 family.</text>
</comment>
<dbReference type="Proteomes" id="UP000654670">
    <property type="component" value="Unassembled WGS sequence"/>
</dbReference>
<evidence type="ECO:0000313" key="4">
    <source>
        <dbReference type="Proteomes" id="UP000654670"/>
    </source>
</evidence>
<dbReference type="AlphaFoldDB" id="A0A917RWE9"/>
<protein>
    <recommendedName>
        <fullName evidence="2">UPF0178 protein GCM10007968_00220</fullName>
    </recommendedName>
</protein>
<proteinExistence type="inferred from homology"/>
<dbReference type="Pfam" id="PF02639">
    <property type="entry name" value="DUF188"/>
    <property type="match status" value="1"/>
</dbReference>
<organism evidence="3 4">
    <name type="scientific">Sporolactobacillus putidus</name>
    <dbReference type="NCBI Taxonomy" id="492735"/>
    <lineage>
        <taxon>Bacteria</taxon>
        <taxon>Bacillati</taxon>
        <taxon>Bacillota</taxon>
        <taxon>Bacilli</taxon>
        <taxon>Bacillales</taxon>
        <taxon>Sporolactobacillaceae</taxon>
        <taxon>Sporolactobacillus</taxon>
    </lineage>
</organism>
<reference evidence="3" key="2">
    <citation type="submission" date="2020-09" db="EMBL/GenBank/DDBJ databases">
        <authorList>
            <person name="Sun Q."/>
            <person name="Ohkuma M."/>
        </authorList>
    </citation>
    <scope>NUCLEOTIDE SEQUENCE</scope>
    <source>
        <strain evidence="3">JCM 15325</strain>
    </source>
</reference>
<evidence type="ECO:0000256" key="1">
    <source>
        <dbReference type="ARBA" id="ARBA00008522"/>
    </source>
</evidence>
<dbReference type="EMBL" id="BMOK01000001">
    <property type="protein sequence ID" value="GGL40203.1"/>
    <property type="molecule type" value="Genomic_DNA"/>
</dbReference>